<dbReference type="PANTHER" id="PTHR21499">
    <property type="entry name" value="ASPARTATE KINASE"/>
    <property type="match status" value="1"/>
</dbReference>
<dbReference type="SUPFAM" id="SSF55021">
    <property type="entry name" value="ACT-like"/>
    <property type="match status" value="1"/>
</dbReference>
<dbReference type="GO" id="GO:0005829">
    <property type="term" value="C:cytosol"/>
    <property type="evidence" value="ECO:0007669"/>
    <property type="project" value="TreeGrafter"/>
</dbReference>
<dbReference type="GO" id="GO:0005524">
    <property type="term" value="F:ATP binding"/>
    <property type="evidence" value="ECO:0007669"/>
    <property type="project" value="UniProtKB-KW"/>
</dbReference>
<comment type="similarity">
    <text evidence="1">Belongs to the aspartokinase family.</text>
</comment>
<comment type="catalytic activity">
    <reaction evidence="7">
        <text>L-aspartate + ATP = 4-phospho-L-aspartate + ADP</text>
        <dbReference type="Rhea" id="RHEA:23776"/>
        <dbReference type="ChEBI" id="CHEBI:29991"/>
        <dbReference type="ChEBI" id="CHEBI:30616"/>
        <dbReference type="ChEBI" id="CHEBI:57535"/>
        <dbReference type="ChEBI" id="CHEBI:456216"/>
        <dbReference type="EC" id="2.7.2.4"/>
    </reaction>
</comment>
<comment type="caution">
    <text evidence="10">The sequence shown here is derived from an EMBL/GenBank/DDBJ whole genome shotgun (WGS) entry which is preliminary data.</text>
</comment>
<evidence type="ECO:0000313" key="11">
    <source>
        <dbReference type="Proteomes" id="UP000242757"/>
    </source>
</evidence>
<evidence type="ECO:0000256" key="5">
    <source>
        <dbReference type="ARBA" id="ARBA00022777"/>
    </source>
</evidence>
<proteinExistence type="inferred from homology"/>
<evidence type="ECO:0000313" key="10">
    <source>
        <dbReference type="EMBL" id="OXY82891.1"/>
    </source>
</evidence>
<dbReference type="GO" id="GO:0004072">
    <property type="term" value="F:aspartate kinase activity"/>
    <property type="evidence" value="ECO:0007669"/>
    <property type="project" value="UniProtKB-EC"/>
</dbReference>
<evidence type="ECO:0000259" key="9">
    <source>
        <dbReference type="Pfam" id="PF22468"/>
    </source>
</evidence>
<evidence type="ECO:0000256" key="7">
    <source>
        <dbReference type="ARBA" id="ARBA00047872"/>
    </source>
</evidence>
<dbReference type="AlphaFoldDB" id="A0A233RHM7"/>
<keyword evidence="4" id="KW-0547">Nucleotide-binding</keyword>
<dbReference type="GO" id="GO:0009090">
    <property type="term" value="P:homoserine biosynthetic process"/>
    <property type="evidence" value="ECO:0007669"/>
    <property type="project" value="TreeGrafter"/>
</dbReference>
<dbReference type="Proteomes" id="UP000242757">
    <property type="component" value="Unassembled WGS sequence"/>
</dbReference>
<keyword evidence="5 10" id="KW-0418">Kinase</keyword>
<dbReference type="InterPro" id="IPR036393">
    <property type="entry name" value="AceGlu_kinase-like_sf"/>
</dbReference>
<organism evidence="10 11">
    <name type="scientific">Oceanimonas doudoroffii</name>
    <dbReference type="NCBI Taxonomy" id="84158"/>
    <lineage>
        <taxon>Bacteria</taxon>
        <taxon>Pseudomonadati</taxon>
        <taxon>Pseudomonadota</taxon>
        <taxon>Gammaproteobacteria</taxon>
        <taxon>Aeromonadales</taxon>
        <taxon>Aeromonadaceae</taxon>
        <taxon>Oceanimonas</taxon>
    </lineage>
</organism>
<dbReference type="InterPro" id="IPR054352">
    <property type="entry name" value="ACT_Aspartokinase"/>
</dbReference>
<evidence type="ECO:0000256" key="6">
    <source>
        <dbReference type="ARBA" id="ARBA00022840"/>
    </source>
</evidence>
<protein>
    <recommendedName>
        <fullName evidence="2">aspartate kinase</fullName>
        <ecNumber evidence="2">2.7.2.4</ecNumber>
    </recommendedName>
</protein>
<dbReference type="PANTHER" id="PTHR21499:SF3">
    <property type="entry name" value="ASPARTOKINASE"/>
    <property type="match status" value="1"/>
</dbReference>
<sequence length="496" mass="55188">MCAPHHSNIHFRERESNNVLHTVEKIGGTSMSQYQAVRDNIVLYNRNNDNYYQRMLVVSAFGGITDGLLECKRTGAPGVYATFADAEDDQAWEQALDNVCQRMAQINEEMFGATPERALADAFLQERIAGIRDCLHQLRRVCAFGQFQLAEQLQTIRELLAAMGEAHSAHNMVLYLRQSGVNAILMDLTGWRTDDALPLDDVLTQALARVDLSSQLPVVTGYAHCKEGLMSSFDRGYSEMTFSRLAVLSGAREAIIHKEYHLSSADPRLAGEDEVIPIGRTNYDVTDQLSNLGMEAIHPQAAKGLRQQDIPLRVRNTFEPDHEGTLITTDYRSPAPCVEMVAGRRNLFALELFDQDMVGRVSHYAEGFTDELDKMHLNLVAKDMNANTLTYYVAGNRKQVRRLVGSLQRRFGNAEVNTHKVSLVSAVGSDMSIPGLLARSVGALNRAEVPVRAVHQSLRAVEMQFIVDDEFYEQAVVALHDELVQTHADTVALAVA</sequence>
<dbReference type="Gene3D" id="3.30.2130.10">
    <property type="entry name" value="VC0802-like"/>
    <property type="match status" value="1"/>
</dbReference>
<name>A0A233RHM7_9GAMM</name>
<dbReference type="Pfam" id="PF00696">
    <property type="entry name" value="AA_kinase"/>
    <property type="match status" value="1"/>
</dbReference>
<dbReference type="EC" id="2.7.2.4" evidence="2"/>
<dbReference type="OrthoDB" id="9799110at2"/>
<dbReference type="NCBIfam" id="NF006614">
    <property type="entry name" value="PRK09181.1"/>
    <property type="match status" value="1"/>
</dbReference>
<dbReference type="SUPFAM" id="SSF53633">
    <property type="entry name" value="Carbamate kinase-like"/>
    <property type="match status" value="1"/>
</dbReference>
<feature type="domain" description="Aspartate/glutamate/uridylate kinase" evidence="8">
    <location>
        <begin position="22"/>
        <end position="316"/>
    </location>
</feature>
<keyword evidence="6" id="KW-0067">ATP-binding</keyword>
<evidence type="ECO:0000256" key="4">
    <source>
        <dbReference type="ARBA" id="ARBA00022741"/>
    </source>
</evidence>
<dbReference type="InterPro" id="IPR001048">
    <property type="entry name" value="Asp/Glu/Uridylate_kinase"/>
</dbReference>
<evidence type="ECO:0000259" key="8">
    <source>
        <dbReference type="Pfam" id="PF00696"/>
    </source>
</evidence>
<dbReference type="Gene3D" id="3.40.1160.10">
    <property type="entry name" value="Acetylglutamate kinase-like"/>
    <property type="match status" value="1"/>
</dbReference>
<feature type="domain" description="Aspartokinase ACT" evidence="9">
    <location>
        <begin position="424"/>
        <end position="483"/>
    </location>
</feature>
<evidence type="ECO:0000256" key="1">
    <source>
        <dbReference type="ARBA" id="ARBA00010122"/>
    </source>
</evidence>
<reference evidence="10 11" key="1">
    <citation type="submission" date="2017-08" db="EMBL/GenBank/DDBJ databases">
        <title>A Genome Sequence of Oceanimonas doudoroffii ATCC 27123T.</title>
        <authorList>
            <person name="Brennan M.A."/>
            <person name="Maclea K.S."/>
            <person name="Mcclelland W.D."/>
            <person name="Trachtenberg A.M."/>
        </authorList>
    </citation>
    <scope>NUCLEOTIDE SEQUENCE [LARGE SCALE GENOMIC DNA]</scope>
    <source>
        <strain evidence="10 11">ATCC 27123</strain>
    </source>
</reference>
<evidence type="ECO:0000256" key="2">
    <source>
        <dbReference type="ARBA" id="ARBA00013059"/>
    </source>
</evidence>
<dbReference type="InterPro" id="IPR045865">
    <property type="entry name" value="ACT-like_dom_sf"/>
</dbReference>
<dbReference type="GO" id="GO:0009089">
    <property type="term" value="P:lysine biosynthetic process via diaminopimelate"/>
    <property type="evidence" value="ECO:0007669"/>
    <property type="project" value="TreeGrafter"/>
</dbReference>
<keyword evidence="11" id="KW-1185">Reference proteome</keyword>
<evidence type="ECO:0000256" key="3">
    <source>
        <dbReference type="ARBA" id="ARBA00022679"/>
    </source>
</evidence>
<dbReference type="Pfam" id="PF22468">
    <property type="entry name" value="ACT_9"/>
    <property type="match status" value="1"/>
</dbReference>
<dbReference type="EMBL" id="NBIM01000001">
    <property type="protein sequence ID" value="OXY82891.1"/>
    <property type="molecule type" value="Genomic_DNA"/>
</dbReference>
<keyword evidence="3 10" id="KW-0808">Transferase</keyword>
<gene>
    <name evidence="10" type="ORF">B6S08_05140</name>
</gene>
<accession>A0A233RHM7</accession>